<evidence type="ECO:0000313" key="3">
    <source>
        <dbReference type="Proteomes" id="UP000482155"/>
    </source>
</evidence>
<comment type="caution">
    <text evidence="2">The sequence shown here is derived from an EMBL/GenBank/DDBJ whole genome shotgun (WGS) entry which is preliminary data.</text>
</comment>
<name>A0A6B3SNV4_9BURK</name>
<feature type="region of interest" description="Disordered" evidence="1">
    <location>
        <begin position="24"/>
        <end position="59"/>
    </location>
</feature>
<dbReference type="Proteomes" id="UP000482155">
    <property type="component" value="Unassembled WGS sequence"/>
</dbReference>
<dbReference type="RefSeq" id="WP_163961714.1">
    <property type="nucleotide sequence ID" value="NZ_JAAIVB010000023.1"/>
</dbReference>
<evidence type="ECO:0000313" key="2">
    <source>
        <dbReference type="EMBL" id="NEX60965.1"/>
    </source>
</evidence>
<protein>
    <recommendedName>
        <fullName evidence="4">DUF2486 family protein</fullName>
    </recommendedName>
</protein>
<reference evidence="2 3" key="1">
    <citation type="submission" date="2020-02" db="EMBL/GenBank/DDBJ databases">
        <authorList>
            <person name="Kim M.K."/>
        </authorList>
    </citation>
    <scope>NUCLEOTIDE SEQUENCE [LARGE SCALE GENOMIC DNA]</scope>
    <source>
        <strain evidence="2 3">17J57-3</strain>
    </source>
</reference>
<dbReference type="EMBL" id="JAAIVB010000023">
    <property type="protein sequence ID" value="NEX60965.1"/>
    <property type="molecule type" value="Genomic_DNA"/>
</dbReference>
<sequence>MSNPPQDAGIPVLTEIIPATATAAPVPAAAPSTTPAASSAPLTEEHDAEPVPDAARAAAEDERWERLEREVREKVLYQLLERIDFVLEQRVRDSLADVLQTAVEKLASEIQGGLQVAMKDMVTRAVAQEITRLQATKK</sequence>
<gene>
    <name evidence="2" type="ORF">G3574_07745</name>
</gene>
<proteinExistence type="predicted"/>
<dbReference type="AlphaFoldDB" id="A0A6B3SNV4"/>
<feature type="compositionally biased region" description="Low complexity" evidence="1">
    <location>
        <begin position="24"/>
        <end position="41"/>
    </location>
</feature>
<accession>A0A6B3SNV4</accession>
<keyword evidence="3" id="KW-1185">Reference proteome</keyword>
<evidence type="ECO:0008006" key="4">
    <source>
        <dbReference type="Google" id="ProtNLM"/>
    </source>
</evidence>
<organism evidence="2 3">
    <name type="scientific">Noviherbaspirillum galbum</name>
    <dbReference type="NCBI Taxonomy" id="2709383"/>
    <lineage>
        <taxon>Bacteria</taxon>
        <taxon>Pseudomonadati</taxon>
        <taxon>Pseudomonadota</taxon>
        <taxon>Betaproteobacteria</taxon>
        <taxon>Burkholderiales</taxon>
        <taxon>Oxalobacteraceae</taxon>
        <taxon>Noviherbaspirillum</taxon>
    </lineage>
</organism>
<evidence type="ECO:0000256" key="1">
    <source>
        <dbReference type="SAM" id="MobiDB-lite"/>
    </source>
</evidence>